<protein>
    <submittedName>
        <fullName evidence="3">Polyketide transferase</fullName>
    </submittedName>
</protein>
<dbReference type="GO" id="GO:0016740">
    <property type="term" value="F:transferase activity"/>
    <property type="evidence" value="ECO:0007669"/>
    <property type="project" value="UniProtKB-KW"/>
</dbReference>
<dbReference type="PANTHER" id="PTHR47751:SF2">
    <property type="entry name" value="DLTD N-TERMINAL DOMAIN PROTEIN (AFU_ORTHOLOGUE AFUA_8G00380)-RELATED"/>
    <property type="match status" value="1"/>
</dbReference>
<dbReference type="EMBL" id="QGMK01000277">
    <property type="protein sequence ID" value="TVY82774.1"/>
    <property type="molecule type" value="Genomic_DNA"/>
</dbReference>
<name>A0A8T9CG90_9HELO</name>
<evidence type="ECO:0000313" key="3">
    <source>
        <dbReference type="EMBL" id="TVY82774.1"/>
    </source>
</evidence>
<dbReference type="Gene3D" id="3.40.50.1820">
    <property type="entry name" value="alpha/beta hydrolase"/>
    <property type="match status" value="1"/>
</dbReference>
<keyword evidence="3" id="KW-0808">Transferase</keyword>
<accession>A0A8T9CG90</accession>
<dbReference type="Gene3D" id="1.10.10.800">
    <property type="match status" value="1"/>
</dbReference>
<reference evidence="3 4" key="1">
    <citation type="submission" date="2018-05" db="EMBL/GenBank/DDBJ databases">
        <title>Genome sequencing and assembly of the regulated plant pathogen Lachnellula willkommii and related sister species for the development of diagnostic species identification markers.</title>
        <authorList>
            <person name="Giroux E."/>
            <person name="Bilodeau G."/>
        </authorList>
    </citation>
    <scope>NUCLEOTIDE SEQUENCE [LARGE SCALE GENOMIC DNA]</scope>
    <source>
        <strain evidence="3 4">CBS 268.59</strain>
    </source>
</reference>
<evidence type="ECO:0000313" key="4">
    <source>
        <dbReference type="Proteomes" id="UP000469558"/>
    </source>
</evidence>
<feature type="domain" description="AB hydrolase-1" evidence="2">
    <location>
        <begin position="31"/>
        <end position="280"/>
    </location>
</feature>
<dbReference type="InterPro" id="IPR051411">
    <property type="entry name" value="Polyketide_trans_af380"/>
</dbReference>
<keyword evidence="4" id="KW-1185">Reference proteome</keyword>
<organism evidence="3 4">
    <name type="scientific">Lachnellula suecica</name>
    <dbReference type="NCBI Taxonomy" id="602035"/>
    <lineage>
        <taxon>Eukaryota</taxon>
        <taxon>Fungi</taxon>
        <taxon>Dikarya</taxon>
        <taxon>Ascomycota</taxon>
        <taxon>Pezizomycotina</taxon>
        <taxon>Leotiomycetes</taxon>
        <taxon>Helotiales</taxon>
        <taxon>Lachnaceae</taxon>
        <taxon>Lachnellula</taxon>
    </lineage>
</organism>
<dbReference type="PANTHER" id="PTHR47751">
    <property type="entry name" value="SUPERFAMILY HYDROLASE, PUTATIVE (AFU_ORTHOLOGUE AFUA_2G16580)-RELATED"/>
    <property type="match status" value="1"/>
</dbReference>
<dbReference type="Pfam" id="PF00561">
    <property type="entry name" value="Abhydrolase_1"/>
    <property type="match status" value="1"/>
</dbReference>
<gene>
    <name evidence="3" type="primary">af380_0</name>
    <name evidence="3" type="ORF">LSUE1_G001599</name>
</gene>
<dbReference type="Proteomes" id="UP000469558">
    <property type="component" value="Unassembled WGS sequence"/>
</dbReference>
<evidence type="ECO:0000259" key="2">
    <source>
        <dbReference type="Pfam" id="PF00561"/>
    </source>
</evidence>
<dbReference type="InterPro" id="IPR029058">
    <property type="entry name" value="AB_hydrolase_fold"/>
</dbReference>
<sequence length="298" mass="32879">MASKRQDVEFKTLDGTTLRAWLYPAQSKGPCIIMSHGFSGIKHHFLDNFAVRFQSEGWTTLVYDNRNWGESEGLPRQQIDPQQQVKDYYDAFEYVASLPEVNASKIVYWGSSLSGGNVICAAAVDKRIAAVISQVPFVSGEQASANNAAMLPLLFHNRANVHAGIPSAVIPVTPETLEEAQSGHSHAVLGSVDAFNFNQATASRGGDWKNEVTVQSMLNLMSHEPQAFIHRIAPTPFLMVVSEHDSSIPTPQQLAMFHLAREPKKLAVLKGVGHFDVYTGQAFEENISIQVDFLRENL</sequence>
<dbReference type="AlphaFoldDB" id="A0A8T9CG90"/>
<evidence type="ECO:0000256" key="1">
    <source>
        <dbReference type="ARBA" id="ARBA00029464"/>
    </source>
</evidence>
<comment type="caution">
    <text evidence="3">The sequence shown here is derived from an EMBL/GenBank/DDBJ whole genome shotgun (WGS) entry which is preliminary data.</text>
</comment>
<comment type="similarity">
    <text evidence="1">Belongs to the polyketide transferase af380 family.</text>
</comment>
<dbReference type="SUPFAM" id="SSF53474">
    <property type="entry name" value="alpha/beta-Hydrolases"/>
    <property type="match status" value="1"/>
</dbReference>
<dbReference type="InterPro" id="IPR000073">
    <property type="entry name" value="AB_hydrolase_1"/>
</dbReference>
<dbReference type="OrthoDB" id="2498029at2759"/>
<proteinExistence type="inferred from homology"/>